<proteinExistence type="predicted"/>
<evidence type="ECO:0000256" key="1">
    <source>
        <dbReference type="ARBA" id="ARBA00023002"/>
    </source>
</evidence>
<protein>
    <submittedName>
        <fullName evidence="4">Putative oxidoreductase/FAD-dependent</fullName>
    </submittedName>
</protein>
<dbReference type="Gene3D" id="3.50.50.60">
    <property type="entry name" value="FAD/NAD(P)-binding domain"/>
    <property type="match status" value="1"/>
</dbReference>
<evidence type="ECO:0000256" key="2">
    <source>
        <dbReference type="SAM" id="MobiDB-lite"/>
    </source>
</evidence>
<feature type="domain" description="FAD dependent oxidoreductase" evidence="3">
    <location>
        <begin position="96"/>
        <end position="447"/>
    </location>
</feature>
<dbReference type="InterPro" id="IPR036188">
    <property type="entry name" value="FAD/NAD-bd_sf"/>
</dbReference>
<feature type="region of interest" description="Disordered" evidence="2">
    <location>
        <begin position="21"/>
        <end position="50"/>
    </location>
</feature>
<evidence type="ECO:0000313" key="4">
    <source>
        <dbReference type="EMBL" id="AEH59065.1"/>
    </source>
</evidence>
<name>F8TUF3_9GAMM</name>
<dbReference type="AlphaFoldDB" id="F8TUF3"/>
<dbReference type="SUPFAM" id="SSF51905">
    <property type="entry name" value="FAD/NAD(P)-binding domain"/>
    <property type="match status" value="1"/>
</dbReference>
<keyword evidence="1" id="KW-0560">Oxidoreductase</keyword>
<dbReference type="Pfam" id="PF01266">
    <property type="entry name" value="DAO"/>
    <property type="match status" value="1"/>
</dbReference>
<dbReference type="GO" id="GO:0016491">
    <property type="term" value="F:oxidoreductase activity"/>
    <property type="evidence" value="ECO:0007669"/>
    <property type="project" value="UniProtKB-KW"/>
</dbReference>
<organism evidence="4">
    <name type="scientific">Lysobacter sp. ATCC 53042</name>
    <dbReference type="NCBI Taxonomy" id="324869"/>
    <lineage>
        <taxon>Bacteria</taxon>
        <taxon>Pseudomonadati</taxon>
        <taxon>Pseudomonadota</taxon>
        <taxon>Gammaproteobacteria</taxon>
        <taxon>Lysobacterales</taxon>
        <taxon>Lysobacteraceae</taxon>
        <taxon>Lysobacter</taxon>
    </lineage>
</organism>
<dbReference type="GO" id="GO:0005737">
    <property type="term" value="C:cytoplasm"/>
    <property type="evidence" value="ECO:0007669"/>
    <property type="project" value="TreeGrafter"/>
</dbReference>
<sequence length="469" mass="51993">MGVSSIRRGQAAMMADRRVRLSRAGSAHPHRADANRNAVGEKHARITSRTRRRGLAGLPFPSGDVMDLKSGYPFWAIRNGLMHAFPRLQRDLDCEIAVIGGGISGALIADELAAHGHEVAVLEQRDIAWGSTAASTALLQYEIDTHLIELSQRFGERNAALAYCACAAAVERLGEVAAELRDVDFRRQRSLYYASRSSHLPPLREEAALRARHGLALRWLEADELAADYGLRAPGAMLSECAAAVDPYRMTSRLLARLRRRGGQVCDRTCVEHLQAKSRGVELRTADGMRVRAGHVVVAAGYAGQRWIDQPLARNRSSYAFVTDPLHEDELQALRATMVWESARPYLYLRSTGDGRLVVGGCDDAVDLPARRDRRVQSRANRLVRQVQQRFERLHLQPAFAWAGTFAETADGLPWFGAHAQYGPRVLFAMAYGGNGITYSMIGAGLLRARIERRAHPLARLFSFERSPR</sequence>
<dbReference type="PANTHER" id="PTHR13847:SF201">
    <property type="entry name" value="PUTATIBE OXIDOREDUCTASE"/>
    <property type="match status" value="1"/>
</dbReference>
<dbReference type="Gene3D" id="3.30.9.10">
    <property type="entry name" value="D-Amino Acid Oxidase, subunit A, domain 2"/>
    <property type="match status" value="1"/>
</dbReference>
<evidence type="ECO:0000259" key="3">
    <source>
        <dbReference type="Pfam" id="PF01266"/>
    </source>
</evidence>
<reference evidence="4" key="1">
    <citation type="journal article" date="2011" name="Chem. Biol.">
        <title>Identification and characterization of the lysobactin biosynthetic gene cluster reveals mechanistic insights into an unusual termination module architecture.</title>
        <authorList>
            <person name="Hou J."/>
            <person name="Robbel L."/>
            <person name="Marahiel M.A."/>
        </authorList>
    </citation>
    <scope>NUCLEOTIDE SEQUENCE</scope>
    <source>
        <strain evidence="4">ATCC 53042</strain>
    </source>
</reference>
<dbReference type="InterPro" id="IPR006076">
    <property type="entry name" value="FAD-dep_OxRdtase"/>
</dbReference>
<feature type="compositionally biased region" description="Basic and acidic residues" evidence="2">
    <location>
        <begin position="30"/>
        <end position="44"/>
    </location>
</feature>
<dbReference type="EMBL" id="JF412274">
    <property type="protein sequence ID" value="AEH59065.1"/>
    <property type="molecule type" value="Genomic_DNA"/>
</dbReference>
<accession>F8TUF3</accession>
<dbReference type="PANTHER" id="PTHR13847">
    <property type="entry name" value="SARCOSINE DEHYDROGENASE-RELATED"/>
    <property type="match status" value="1"/>
</dbReference>